<gene>
    <name evidence="6" type="ORF">ABE541_18665</name>
</gene>
<dbReference type="Gene3D" id="2.40.420.20">
    <property type="match status" value="1"/>
</dbReference>
<keyword evidence="7" id="KW-1185">Reference proteome</keyword>
<dbReference type="InterPro" id="IPR006143">
    <property type="entry name" value="RND_pump_MFP"/>
</dbReference>
<dbReference type="RefSeq" id="WP_132767659.1">
    <property type="nucleotide sequence ID" value="NZ_JAOQNK010000001.1"/>
</dbReference>
<sequence length="385" mass="41352">MNRKLVVQSTLLGLSLGFLTSCGQKPNQGGEAPAALEVPVMILQEENGILTKTYASSIEGVVNVEIRPQVSGYLAKIFVDEGAFVRAGQTLFQVDDRTYKEQYKNAQASILAAKANLSNVKIDLDRKKELVSNKLVSNLQVDQAQATYEGAQAALAQANAVFETAKINLEFCTIKAPVSGTIGRIPYRLGSLINPAAVEPLTLLSDTHAVFAYFSMSENDFVNFQAALPGNSVAEKLKQAAPVTLKTANGQDFPHLGKIDAIEGQFDKNTGSISLRAKFENPQGQLRTGNTGKIALDQHIEQVVVVPITATTAIQDKIYVFTISKEGKAVQTPIEVSGKQESQYFVKSGVTAGDQIITNGLSFLQNGMPVKVKSATTVKDSVNKS</sequence>
<dbReference type="PROSITE" id="PS51257">
    <property type="entry name" value="PROKAR_LIPOPROTEIN"/>
    <property type="match status" value="1"/>
</dbReference>
<dbReference type="Proteomes" id="UP001409291">
    <property type="component" value="Unassembled WGS sequence"/>
</dbReference>
<dbReference type="InterPro" id="IPR058624">
    <property type="entry name" value="MdtA-like_HH"/>
</dbReference>
<evidence type="ECO:0000256" key="1">
    <source>
        <dbReference type="ARBA" id="ARBA00009477"/>
    </source>
</evidence>
<evidence type="ECO:0000259" key="2">
    <source>
        <dbReference type="Pfam" id="PF25876"/>
    </source>
</evidence>
<dbReference type="PANTHER" id="PTHR30158:SF23">
    <property type="entry name" value="MULTIDRUG RESISTANCE PROTEIN MEXA"/>
    <property type="match status" value="1"/>
</dbReference>
<dbReference type="Pfam" id="PF25989">
    <property type="entry name" value="YknX_C"/>
    <property type="match status" value="1"/>
</dbReference>
<evidence type="ECO:0000259" key="4">
    <source>
        <dbReference type="Pfam" id="PF25944"/>
    </source>
</evidence>
<organism evidence="6 7">
    <name type="scientific">Sphingobacterium kitahiroshimense</name>
    <dbReference type="NCBI Taxonomy" id="470446"/>
    <lineage>
        <taxon>Bacteria</taxon>
        <taxon>Pseudomonadati</taxon>
        <taxon>Bacteroidota</taxon>
        <taxon>Sphingobacteriia</taxon>
        <taxon>Sphingobacteriales</taxon>
        <taxon>Sphingobacteriaceae</taxon>
        <taxon>Sphingobacterium</taxon>
    </lineage>
</organism>
<dbReference type="Gene3D" id="2.40.30.170">
    <property type="match status" value="1"/>
</dbReference>
<dbReference type="InterPro" id="IPR058625">
    <property type="entry name" value="MdtA-like_BSH"/>
</dbReference>
<dbReference type="EMBL" id="JBDJNQ010000009">
    <property type="protein sequence ID" value="MEN5379295.1"/>
    <property type="molecule type" value="Genomic_DNA"/>
</dbReference>
<evidence type="ECO:0000259" key="3">
    <source>
        <dbReference type="Pfam" id="PF25917"/>
    </source>
</evidence>
<dbReference type="SUPFAM" id="SSF111369">
    <property type="entry name" value="HlyD-like secretion proteins"/>
    <property type="match status" value="1"/>
</dbReference>
<dbReference type="PANTHER" id="PTHR30158">
    <property type="entry name" value="ACRA/E-RELATED COMPONENT OF DRUG EFFLUX TRANSPORTER"/>
    <property type="match status" value="1"/>
</dbReference>
<dbReference type="NCBIfam" id="TIGR01730">
    <property type="entry name" value="RND_mfp"/>
    <property type="match status" value="1"/>
</dbReference>
<dbReference type="Pfam" id="PF25917">
    <property type="entry name" value="BSH_RND"/>
    <property type="match status" value="1"/>
</dbReference>
<dbReference type="InterPro" id="IPR058626">
    <property type="entry name" value="MdtA-like_b-barrel"/>
</dbReference>
<evidence type="ECO:0000313" key="6">
    <source>
        <dbReference type="EMBL" id="MEN5379295.1"/>
    </source>
</evidence>
<feature type="domain" description="Multidrug resistance protein MdtA-like barrel-sandwich hybrid" evidence="3">
    <location>
        <begin position="64"/>
        <end position="200"/>
    </location>
</feature>
<dbReference type="Gene3D" id="1.10.287.470">
    <property type="entry name" value="Helix hairpin bin"/>
    <property type="match status" value="1"/>
</dbReference>
<feature type="domain" description="Multidrug resistance protein MdtA-like alpha-helical hairpin" evidence="2">
    <location>
        <begin position="102"/>
        <end position="171"/>
    </location>
</feature>
<comment type="caution">
    <text evidence="6">The sequence shown here is derived from an EMBL/GenBank/DDBJ whole genome shotgun (WGS) entry which is preliminary data.</text>
</comment>
<protein>
    <submittedName>
        <fullName evidence="6">Efflux RND transporter periplasmic adaptor subunit</fullName>
    </submittedName>
</protein>
<reference evidence="6 7" key="1">
    <citation type="submission" date="2024-04" db="EMBL/GenBank/DDBJ databases">
        <title>WGS of bacteria from Torrens River.</title>
        <authorList>
            <person name="Wyrsch E.R."/>
            <person name="Drigo B."/>
        </authorList>
    </citation>
    <scope>NUCLEOTIDE SEQUENCE [LARGE SCALE GENOMIC DNA]</scope>
    <source>
        <strain evidence="6 7">TWI391</strain>
    </source>
</reference>
<proteinExistence type="inferred from homology"/>
<feature type="domain" description="Multidrug resistance protein MdtA-like beta-barrel" evidence="4">
    <location>
        <begin position="213"/>
        <end position="297"/>
    </location>
</feature>
<accession>A0ABV0BWW8</accession>
<dbReference type="Gene3D" id="2.40.50.100">
    <property type="match status" value="1"/>
</dbReference>
<dbReference type="Pfam" id="PF25944">
    <property type="entry name" value="Beta-barrel_RND"/>
    <property type="match status" value="1"/>
</dbReference>
<name>A0ABV0BWW8_9SPHI</name>
<dbReference type="Pfam" id="PF25876">
    <property type="entry name" value="HH_MFP_RND"/>
    <property type="match status" value="1"/>
</dbReference>
<comment type="similarity">
    <text evidence="1">Belongs to the membrane fusion protein (MFP) (TC 8.A.1) family.</text>
</comment>
<feature type="domain" description="YknX-like C-terminal permuted SH3-like" evidence="5">
    <location>
        <begin position="303"/>
        <end position="372"/>
    </location>
</feature>
<dbReference type="InterPro" id="IPR058637">
    <property type="entry name" value="YknX-like_C"/>
</dbReference>
<evidence type="ECO:0000313" key="7">
    <source>
        <dbReference type="Proteomes" id="UP001409291"/>
    </source>
</evidence>
<evidence type="ECO:0000259" key="5">
    <source>
        <dbReference type="Pfam" id="PF25989"/>
    </source>
</evidence>